<organism evidence="1 2">
    <name type="scientific">Punica granatum</name>
    <name type="common">Pomegranate</name>
    <dbReference type="NCBI Taxonomy" id="22663"/>
    <lineage>
        <taxon>Eukaryota</taxon>
        <taxon>Viridiplantae</taxon>
        <taxon>Streptophyta</taxon>
        <taxon>Embryophyta</taxon>
        <taxon>Tracheophyta</taxon>
        <taxon>Spermatophyta</taxon>
        <taxon>Magnoliopsida</taxon>
        <taxon>eudicotyledons</taxon>
        <taxon>Gunneridae</taxon>
        <taxon>Pentapetalae</taxon>
        <taxon>rosids</taxon>
        <taxon>malvids</taxon>
        <taxon>Myrtales</taxon>
        <taxon>Lythraceae</taxon>
        <taxon>Punica</taxon>
    </lineage>
</organism>
<proteinExistence type="predicted"/>
<name>A0A218W6U3_PUNGR</name>
<dbReference type="AlphaFoldDB" id="A0A218W6U3"/>
<accession>A0A218W6U3</accession>
<sequence length="80" mass="8112">MSTGWIARTCIGGGMGARMTVGAGAVAMLLICAWVGGTQRAGSTIDQCARGGVELENARFGPLSRAKSSAISAAIWLTVL</sequence>
<evidence type="ECO:0000313" key="1">
    <source>
        <dbReference type="EMBL" id="OWM68020.1"/>
    </source>
</evidence>
<dbReference type="EMBL" id="MTKT01005369">
    <property type="protein sequence ID" value="OWM68020.1"/>
    <property type="molecule type" value="Genomic_DNA"/>
</dbReference>
<dbReference type="Proteomes" id="UP000197138">
    <property type="component" value="Unassembled WGS sequence"/>
</dbReference>
<reference evidence="2" key="1">
    <citation type="journal article" date="2017" name="Plant J.">
        <title>The pomegranate (Punica granatum L.) genome and the genomics of punicalagin biosynthesis.</title>
        <authorList>
            <person name="Qin G."/>
            <person name="Xu C."/>
            <person name="Ming R."/>
            <person name="Tang H."/>
            <person name="Guyot R."/>
            <person name="Kramer E.M."/>
            <person name="Hu Y."/>
            <person name="Yi X."/>
            <person name="Qi Y."/>
            <person name="Xu X."/>
            <person name="Gao Z."/>
            <person name="Pan H."/>
            <person name="Jian J."/>
            <person name="Tian Y."/>
            <person name="Yue Z."/>
            <person name="Xu Y."/>
        </authorList>
    </citation>
    <scope>NUCLEOTIDE SEQUENCE [LARGE SCALE GENOMIC DNA]</scope>
    <source>
        <strain evidence="2">cv. Dabenzi</strain>
    </source>
</reference>
<protein>
    <submittedName>
        <fullName evidence="1">Uncharacterized protein</fullName>
    </submittedName>
</protein>
<gene>
    <name evidence="1" type="ORF">CDL15_Pgr017588</name>
</gene>
<evidence type="ECO:0000313" key="2">
    <source>
        <dbReference type="Proteomes" id="UP000197138"/>
    </source>
</evidence>
<comment type="caution">
    <text evidence="1">The sequence shown here is derived from an EMBL/GenBank/DDBJ whole genome shotgun (WGS) entry which is preliminary data.</text>
</comment>